<reference evidence="12 13" key="1">
    <citation type="submission" date="2015-10" db="EMBL/GenBank/DDBJ databases">
        <title>Draft genomes sequences of Candida glabrata isolates 1A, 1B, 2A, 2B, 3A and 3B.</title>
        <authorList>
            <person name="Haavelsrud O.E."/>
            <person name="Gaustad P."/>
        </authorList>
    </citation>
    <scope>NUCLEOTIDE SEQUENCE [LARGE SCALE GENOMIC DNA]</scope>
    <source>
        <strain evidence="12">910700640</strain>
    </source>
</reference>
<evidence type="ECO:0000256" key="3">
    <source>
        <dbReference type="ARBA" id="ARBA00007676"/>
    </source>
</evidence>
<dbReference type="VEuPathDB" id="FungiDB:B1J91_E05742g"/>
<dbReference type="VEuPathDB" id="FungiDB:GWK60_E05401"/>
<dbReference type="PIRSF" id="PIRSF038922">
    <property type="entry name" value="SRP72"/>
    <property type="match status" value="1"/>
</dbReference>
<evidence type="ECO:0000313" key="13">
    <source>
        <dbReference type="Proteomes" id="UP000054886"/>
    </source>
</evidence>
<evidence type="ECO:0000256" key="5">
    <source>
        <dbReference type="ARBA" id="ARBA00022490"/>
    </source>
</evidence>
<evidence type="ECO:0000256" key="7">
    <source>
        <dbReference type="ARBA" id="ARBA00023135"/>
    </source>
</evidence>
<dbReference type="GO" id="GO:0043022">
    <property type="term" value="F:ribosome binding"/>
    <property type="evidence" value="ECO:0007669"/>
    <property type="project" value="TreeGrafter"/>
</dbReference>
<dbReference type="VEuPathDB" id="FungiDB:GVI51_E05467"/>
<proteinExistence type="inferred from homology"/>
<dbReference type="PANTHER" id="PTHR14094:SF9">
    <property type="entry name" value="SIGNAL RECOGNITION PARTICLE SUBUNIT SRP72"/>
    <property type="match status" value="1"/>
</dbReference>
<organism evidence="12 13">
    <name type="scientific">Candida glabrata</name>
    <name type="common">Yeast</name>
    <name type="synonym">Torulopsis glabrata</name>
    <dbReference type="NCBI Taxonomy" id="5478"/>
    <lineage>
        <taxon>Eukaryota</taxon>
        <taxon>Fungi</taxon>
        <taxon>Dikarya</taxon>
        <taxon>Ascomycota</taxon>
        <taxon>Saccharomycotina</taxon>
        <taxon>Saccharomycetes</taxon>
        <taxon>Saccharomycetales</taxon>
        <taxon>Saccharomycetaceae</taxon>
        <taxon>Nakaseomyces</taxon>
    </lineage>
</organism>
<protein>
    <recommendedName>
        <fullName evidence="4 9">Signal recognition particle subunit SRP72</fullName>
    </recommendedName>
</protein>
<dbReference type="Proteomes" id="UP000054886">
    <property type="component" value="Unassembled WGS sequence"/>
</dbReference>
<dbReference type="AlphaFoldDB" id="A0A0W0E0A8"/>
<comment type="function">
    <text evidence="9">Component of the signal recognition particle (SRP) complex, a ribonucleoprotein complex that mediates the cotranslational targeting of secretory and membrane proteins to the endoplasmic reticulum (ER).</text>
</comment>
<evidence type="ECO:0000256" key="1">
    <source>
        <dbReference type="ARBA" id="ARBA00004240"/>
    </source>
</evidence>
<dbReference type="GO" id="GO:0006614">
    <property type="term" value="P:SRP-dependent cotranslational protein targeting to membrane"/>
    <property type="evidence" value="ECO:0007669"/>
    <property type="project" value="UniProtKB-UniRule"/>
</dbReference>
<evidence type="ECO:0000256" key="10">
    <source>
        <dbReference type="SAM" id="MobiDB-lite"/>
    </source>
</evidence>
<dbReference type="GO" id="GO:0005783">
    <property type="term" value="C:endoplasmic reticulum"/>
    <property type="evidence" value="ECO:0007669"/>
    <property type="project" value="UniProtKB-SubCell"/>
</dbReference>
<feature type="region of interest" description="Disordered" evidence="10">
    <location>
        <begin position="554"/>
        <end position="647"/>
    </location>
</feature>
<feature type="compositionally biased region" description="Basic residues" evidence="10">
    <location>
        <begin position="633"/>
        <end position="647"/>
    </location>
</feature>
<dbReference type="InterPro" id="IPR026270">
    <property type="entry name" value="SRP72"/>
</dbReference>
<keyword evidence="7 9" id="KW-0733">Signal recognition particle</keyword>
<dbReference type="InterPro" id="IPR013699">
    <property type="entry name" value="Signal_recog_part_SRP72_RNA-bd"/>
</dbReference>
<evidence type="ECO:0000313" key="12">
    <source>
        <dbReference type="EMBL" id="KTA99593.1"/>
    </source>
</evidence>
<feature type="compositionally biased region" description="Basic and acidic residues" evidence="10">
    <location>
        <begin position="615"/>
        <end position="625"/>
    </location>
</feature>
<sequence>MVQKNLTELLSQLNVQSNNSEHVDAAKTCKELIDNGCSKEGEVFRQWLVALIKQDKYQAAFDLIKHYKDLDNRHGSEFVLEKLYVYYKLNSVHEFEQVYKTYSEHVTNKNQMERGILHIRAQFCYKNGINKEAHEIYEHLSESNKDEADDNSELLCNILVPLTADPKLSETWANLKHEITDMLSSEKSYDVLFNYSIILVALKEYELAFKVLDKAHELAVPEGYQNDLDTIELQKSYLLQITGQTVQSKEILKPLLDRLVPGSPLQLIANSNYHAFVDYSKFTTNFDLLLRQINQERFYSYHLQKYTHEQWKLINNNLLFLNLFNNNQINRKETILAKTLHNYKNLIDNVAIEPYKTQAKKLYHFTMQSIDSGINGSAIGNLLLTVQLLVVEKQYDNAIRICENFLSKSGYAEKSPKLFDQNHLVVCTILFQLYRMSSRIGNINRLVAILEMLPEEYINDNSSFWIYVAYEALANGNIEKSREILQRLSTDQTNITPEQNELINAVLSSSESAFDEAVRLVEDIDVEQIRSAGIRPIAPKSAEKSATSILRAQKKKLDIKKKKKRTARANKFLAKREVVKKNPDPERWLPLKDRSSYRVNKKQAGKTTQGGASSKKIEQALDITKKNTASKSGKGKAKPKKKGKGRK</sequence>
<dbReference type="VEuPathDB" id="FungiDB:CAGL0E05742g"/>
<gene>
    <name evidence="12" type="ORF">AO440_001071</name>
</gene>
<dbReference type="Gene3D" id="1.25.40.10">
    <property type="entry name" value="Tetratricopeptide repeat domain"/>
    <property type="match status" value="1"/>
</dbReference>
<dbReference type="Pfam" id="PF08492">
    <property type="entry name" value="SRP72"/>
    <property type="match status" value="1"/>
</dbReference>
<comment type="caution">
    <text evidence="12">The sequence shown here is derived from an EMBL/GenBank/DDBJ whole genome shotgun (WGS) entry which is preliminary data.</text>
</comment>
<dbReference type="InterPro" id="IPR011990">
    <property type="entry name" value="TPR-like_helical_dom_sf"/>
</dbReference>
<evidence type="ECO:0000259" key="11">
    <source>
        <dbReference type="Pfam" id="PF08492"/>
    </source>
</evidence>
<comment type="subcellular location">
    <subcellularLocation>
        <location evidence="2 9">Cytoplasm</location>
    </subcellularLocation>
    <subcellularLocation>
        <location evidence="1">Endoplasmic reticulum</location>
    </subcellularLocation>
</comment>
<feature type="compositionally biased region" description="Basic residues" evidence="10">
    <location>
        <begin position="554"/>
        <end position="568"/>
    </location>
</feature>
<evidence type="ECO:0000256" key="8">
    <source>
        <dbReference type="ARBA" id="ARBA00023274"/>
    </source>
</evidence>
<keyword evidence="5 9" id="KW-0963">Cytoplasm</keyword>
<dbReference type="SUPFAM" id="SSF48452">
    <property type="entry name" value="TPR-like"/>
    <property type="match status" value="1"/>
</dbReference>
<feature type="compositionally biased region" description="Basic and acidic residues" evidence="10">
    <location>
        <begin position="574"/>
        <end position="596"/>
    </location>
</feature>
<name>A0A0W0E0A8_CANGB</name>
<evidence type="ECO:0000256" key="2">
    <source>
        <dbReference type="ARBA" id="ARBA00004496"/>
    </source>
</evidence>
<evidence type="ECO:0000256" key="6">
    <source>
        <dbReference type="ARBA" id="ARBA00022824"/>
    </source>
</evidence>
<evidence type="ECO:0000256" key="4">
    <source>
        <dbReference type="ARBA" id="ARBA00018350"/>
    </source>
</evidence>
<dbReference type="GO" id="GO:0008312">
    <property type="term" value="F:7S RNA binding"/>
    <property type="evidence" value="ECO:0007669"/>
    <property type="project" value="InterPro"/>
</dbReference>
<keyword evidence="6" id="KW-0256">Endoplasmic reticulum</keyword>
<accession>A0A0W0E0A8</accession>
<dbReference type="PANTHER" id="PTHR14094">
    <property type="entry name" value="SIGNAL RECOGNITION PARTICLE 72"/>
    <property type="match status" value="1"/>
</dbReference>
<dbReference type="VEuPathDB" id="FungiDB:GW608_E05423"/>
<dbReference type="GO" id="GO:0005786">
    <property type="term" value="C:signal recognition particle, endoplasmic reticulum targeting"/>
    <property type="evidence" value="ECO:0007669"/>
    <property type="project" value="UniProtKB-UniRule"/>
</dbReference>
<dbReference type="EMBL" id="LLZZ01000143">
    <property type="protein sequence ID" value="KTA99593.1"/>
    <property type="molecule type" value="Genomic_DNA"/>
</dbReference>
<feature type="domain" description="Signal recognition particle SRP72 subunit RNA-binding" evidence="11">
    <location>
        <begin position="552"/>
        <end position="598"/>
    </location>
</feature>
<keyword evidence="8 9" id="KW-0687">Ribonucleoprotein</keyword>
<evidence type="ECO:0000256" key="9">
    <source>
        <dbReference type="PIRNR" id="PIRNR038922"/>
    </source>
</evidence>
<comment type="similarity">
    <text evidence="3 9">Belongs to the SRP72 family.</text>
</comment>